<keyword evidence="3" id="KW-1185">Reference proteome</keyword>
<dbReference type="GO" id="GO:0003677">
    <property type="term" value="F:DNA binding"/>
    <property type="evidence" value="ECO:0007669"/>
    <property type="project" value="UniProtKB-KW"/>
</dbReference>
<keyword evidence="2" id="KW-0238">DNA-binding</keyword>
<evidence type="ECO:0000259" key="1">
    <source>
        <dbReference type="PROSITE" id="PS50995"/>
    </source>
</evidence>
<dbReference type="PRINTS" id="PR00598">
    <property type="entry name" value="HTHMARR"/>
</dbReference>
<dbReference type="SMART" id="SM00347">
    <property type="entry name" value="HTH_MARR"/>
    <property type="match status" value="1"/>
</dbReference>
<dbReference type="GO" id="GO:0003700">
    <property type="term" value="F:DNA-binding transcription factor activity"/>
    <property type="evidence" value="ECO:0007669"/>
    <property type="project" value="InterPro"/>
</dbReference>
<dbReference type="Pfam" id="PF01047">
    <property type="entry name" value="MarR"/>
    <property type="match status" value="1"/>
</dbReference>
<accession>A0A1G6QW76</accession>
<reference evidence="2 3" key="1">
    <citation type="submission" date="2016-10" db="EMBL/GenBank/DDBJ databases">
        <authorList>
            <person name="de Groot N.N."/>
        </authorList>
    </citation>
    <scope>NUCLEOTIDE SEQUENCE [LARGE SCALE GENOMIC DNA]</scope>
    <source>
        <strain evidence="2 3">JCM 11308</strain>
    </source>
</reference>
<dbReference type="PANTHER" id="PTHR39515">
    <property type="entry name" value="CONSERVED PROTEIN"/>
    <property type="match status" value="1"/>
</dbReference>
<evidence type="ECO:0000313" key="2">
    <source>
        <dbReference type="EMBL" id="SDC96214.1"/>
    </source>
</evidence>
<dbReference type="SUPFAM" id="SSF46785">
    <property type="entry name" value="Winged helix' DNA-binding domain"/>
    <property type="match status" value="1"/>
</dbReference>
<dbReference type="InterPro" id="IPR036390">
    <property type="entry name" value="WH_DNA-bd_sf"/>
</dbReference>
<proteinExistence type="predicted"/>
<dbReference type="Proteomes" id="UP000199417">
    <property type="component" value="Unassembled WGS sequence"/>
</dbReference>
<dbReference type="RefSeq" id="WP_072843969.1">
    <property type="nucleotide sequence ID" value="NZ_FNAB01000002.1"/>
</dbReference>
<dbReference type="STRING" id="168276.SAMN05444580_102223"/>
<feature type="domain" description="HTH marR-type" evidence="1">
    <location>
        <begin position="1"/>
        <end position="139"/>
    </location>
</feature>
<sequence>MSVHPATAENLVEEVFLFGRVLRNVLLADDETGLPPALLGVLHSLATGGPRRQGDLAAGLCVSQSSLSRQIADLFDAGFVERRPDPDDGRACLVQASESGLRLLEDNRADRARRLTALLDSWSEDEADTALASLRRLKDTFVNPTARQTVAATETDFRGDTRP</sequence>
<dbReference type="PROSITE" id="PS50995">
    <property type="entry name" value="HTH_MARR_2"/>
    <property type="match status" value="1"/>
</dbReference>
<dbReference type="EMBL" id="FNAB01000002">
    <property type="protein sequence ID" value="SDC96214.1"/>
    <property type="molecule type" value="Genomic_DNA"/>
</dbReference>
<dbReference type="InterPro" id="IPR052526">
    <property type="entry name" value="HTH-type_Bedaq_tolerance"/>
</dbReference>
<dbReference type="Gene3D" id="1.10.10.10">
    <property type="entry name" value="Winged helix-like DNA-binding domain superfamily/Winged helix DNA-binding domain"/>
    <property type="match status" value="1"/>
</dbReference>
<dbReference type="AlphaFoldDB" id="A0A1G6QW76"/>
<gene>
    <name evidence="2" type="ORF">SAMN05444580_102223</name>
</gene>
<name>A0A1G6QW76_9NOCA</name>
<organism evidence="2 3">
    <name type="scientific">Rhodococcus tukisamuensis</name>
    <dbReference type="NCBI Taxonomy" id="168276"/>
    <lineage>
        <taxon>Bacteria</taxon>
        <taxon>Bacillati</taxon>
        <taxon>Actinomycetota</taxon>
        <taxon>Actinomycetes</taxon>
        <taxon>Mycobacteriales</taxon>
        <taxon>Nocardiaceae</taxon>
        <taxon>Rhodococcus</taxon>
    </lineage>
</organism>
<protein>
    <submittedName>
        <fullName evidence="2">DNA-binding transcriptional regulator, MarR family</fullName>
    </submittedName>
</protein>
<dbReference type="InterPro" id="IPR000835">
    <property type="entry name" value="HTH_MarR-typ"/>
</dbReference>
<dbReference type="PANTHER" id="PTHR39515:SF2">
    <property type="entry name" value="HTH-TYPE TRANSCRIPTIONAL REGULATOR RV0880"/>
    <property type="match status" value="1"/>
</dbReference>
<dbReference type="InterPro" id="IPR036388">
    <property type="entry name" value="WH-like_DNA-bd_sf"/>
</dbReference>
<evidence type="ECO:0000313" key="3">
    <source>
        <dbReference type="Proteomes" id="UP000199417"/>
    </source>
</evidence>